<proteinExistence type="predicted"/>
<sequence length="144" mass="16319">MDADNILDRMIGAIGGKTQGDLGKILGISQTSISLAKRKGKVPPEWFLKLSTEKRLNPNWLLTGQGLMHIPERITVDADLLKDVIMAVESFLELAKNHNLGMTQEIKVKWIVAFYEDFLEEKNAGIQRENIEEEIHHKMGRILI</sequence>
<reference evidence="2" key="1">
    <citation type="journal article" date="2022" name="bioRxiv">
        <title>Thiovibrio frasassiensisgen. nov., sp. nov., an autotrophic, elemental sulfur disproportionating bacterium isolated from sulfidic karst sediment, and proposal of Thiovibrionaceae fam. nov.</title>
        <authorList>
            <person name="Aronson H."/>
            <person name="Thomas C."/>
            <person name="Bhattacharyya M."/>
            <person name="Eckstein S."/>
            <person name="Jensen S."/>
            <person name="Barco R."/>
            <person name="Macalady J."/>
            <person name="Amend J."/>
        </authorList>
    </citation>
    <scope>NUCLEOTIDE SEQUENCE</scope>
    <source>
        <strain evidence="2">RS19-109</strain>
    </source>
</reference>
<protein>
    <submittedName>
        <fullName evidence="2">Helix-turn-helix domain containing protein</fullName>
    </submittedName>
</protein>
<dbReference type="InterPro" id="IPR010744">
    <property type="entry name" value="Phage_CI_N"/>
</dbReference>
<evidence type="ECO:0000259" key="1">
    <source>
        <dbReference type="Pfam" id="PF07022"/>
    </source>
</evidence>
<evidence type="ECO:0000313" key="3">
    <source>
        <dbReference type="Proteomes" id="UP001154240"/>
    </source>
</evidence>
<accession>A0A9X4MG36</accession>
<dbReference type="AlphaFoldDB" id="A0A9X4MG36"/>
<organism evidence="2 3">
    <name type="scientific">Thiovibrio frasassiensis</name>
    <dbReference type="NCBI Taxonomy" id="2984131"/>
    <lineage>
        <taxon>Bacteria</taxon>
        <taxon>Pseudomonadati</taxon>
        <taxon>Thermodesulfobacteriota</taxon>
        <taxon>Desulfobulbia</taxon>
        <taxon>Desulfobulbales</taxon>
        <taxon>Thiovibrionaceae</taxon>
        <taxon>Thiovibrio</taxon>
    </lineage>
</organism>
<dbReference type="RefSeq" id="WP_307632578.1">
    <property type="nucleotide sequence ID" value="NZ_JAPHEH010000001.1"/>
</dbReference>
<name>A0A9X4MG36_9BACT</name>
<dbReference type="GO" id="GO:0045892">
    <property type="term" value="P:negative regulation of DNA-templated transcription"/>
    <property type="evidence" value="ECO:0007669"/>
    <property type="project" value="InterPro"/>
</dbReference>
<dbReference type="Gene3D" id="1.10.260.40">
    <property type="entry name" value="lambda repressor-like DNA-binding domains"/>
    <property type="match status" value="1"/>
</dbReference>
<keyword evidence="3" id="KW-1185">Reference proteome</keyword>
<dbReference type="InterPro" id="IPR010982">
    <property type="entry name" value="Lambda_DNA-bd_dom_sf"/>
</dbReference>
<comment type="caution">
    <text evidence="2">The sequence shown here is derived from an EMBL/GenBank/DDBJ whole genome shotgun (WGS) entry which is preliminary data.</text>
</comment>
<dbReference type="Proteomes" id="UP001154240">
    <property type="component" value="Unassembled WGS sequence"/>
</dbReference>
<dbReference type="EMBL" id="JAPHEH010000001">
    <property type="protein sequence ID" value="MDG4475605.1"/>
    <property type="molecule type" value="Genomic_DNA"/>
</dbReference>
<evidence type="ECO:0000313" key="2">
    <source>
        <dbReference type="EMBL" id="MDG4475605.1"/>
    </source>
</evidence>
<reference evidence="2" key="2">
    <citation type="submission" date="2022-10" db="EMBL/GenBank/DDBJ databases">
        <authorList>
            <person name="Aronson H.S."/>
        </authorList>
    </citation>
    <scope>NUCLEOTIDE SEQUENCE</scope>
    <source>
        <strain evidence="2">RS19-109</strain>
    </source>
</reference>
<gene>
    <name evidence="2" type="ORF">OLX77_05445</name>
</gene>
<feature type="domain" description="Bacteriophage CI repressor N-terminal" evidence="1">
    <location>
        <begin position="6"/>
        <end position="68"/>
    </location>
</feature>
<dbReference type="Pfam" id="PF07022">
    <property type="entry name" value="Phage_CI_repr"/>
    <property type="match status" value="1"/>
</dbReference>
<dbReference type="GO" id="GO:0003677">
    <property type="term" value="F:DNA binding"/>
    <property type="evidence" value="ECO:0007669"/>
    <property type="project" value="InterPro"/>
</dbReference>